<evidence type="ECO:0000256" key="2">
    <source>
        <dbReference type="ARBA" id="ARBA00022692"/>
    </source>
</evidence>
<feature type="transmembrane region" description="Helical" evidence="8">
    <location>
        <begin position="110"/>
        <end position="130"/>
    </location>
</feature>
<keyword evidence="5 8" id="KW-0472">Membrane</keyword>
<feature type="transmembrane region" description="Helical" evidence="8">
    <location>
        <begin position="260"/>
        <end position="278"/>
    </location>
</feature>
<gene>
    <name evidence="9" type="ORF">KUTeg_002552</name>
</gene>
<sequence length="330" mass="38384">MNNNQFNFHENLTSLVDDPISDKPEHNKQIIILNLFYTWIFTLKWPIPADYNVSPGSKIWTEETKTTLEDLNDLFTKRNLGGIMIVGCIGNFLVIWIYSRKFKATNFRTYTLWLASMDVTNCCIGMPFLLLYHTHYLTFPSIAVYNGFYCEYFFLYSCRHRIRTGIYHVCRPCNIRISKIQRRLLIATAVFLSLGISWPALVLFGNHSVKTLPYNIIVDKIAHTKKTTLILLAVTAAYVLSALPHNIFLVILFKIPLFHCNMTFAEGLVFYIFVWSILINNSVNPFIYGFSDREFRKELKKTFKVCFARVVDEEEKSSKEYAMSSSSNWT</sequence>
<dbReference type="EMBL" id="JARBDR010000141">
    <property type="protein sequence ID" value="KAJ8320965.1"/>
    <property type="molecule type" value="Genomic_DNA"/>
</dbReference>
<reference evidence="9 10" key="1">
    <citation type="submission" date="2022-12" db="EMBL/GenBank/DDBJ databases">
        <title>Chromosome-level genome of Tegillarca granosa.</title>
        <authorList>
            <person name="Kim J."/>
        </authorList>
    </citation>
    <scope>NUCLEOTIDE SEQUENCE [LARGE SCALE GENOMIC DNA]</scope>
    <source>
        <strain evidence="9">Teg-2019</strain>
        <tissue evidence="9">Adductor muscle</tissue>
    </source>
</reference>
<dbReference type="Gene3D" id="1.20.1070.10">
    <property type="entry name" value="Rhodopsin 7-helix transmembrane proteins"/>
    <property type="match status" value="2"/>
</dbReference>
<name>A0ABQ9FXH7_TEGGR</name>
<evidence type="ECO:0000256" key="3">
    <source>
        <dbReference type="ARBA" id="ARBA00022989"/>
    </source>
</evidence>
<dbReference type="InterPro" id="IPR000276">
    <property type="entry name" value="GPCR_Rhodpsn"/>
</dbReference>
<keyword evidence="6" id="KW-0675">Receptor</keyword>
<proteinExistence type="predicted"/>
<feature type="transmembrane region" description="Helical" evidence="8">
    <location>
        <begin position="136"/>
        <end position="155"/>
    </location>
</feature>
<evidence type="ECO:0000256" key="7">
    <source>
        <dbReference type="ARBA" id="ARBA00023224"/>
    </source>
</evidence>
<evidence type="ECO:0008006" key="11">
    <source>
        <dbReference type="Google" id="ProtNLM"/>
    </source>
</evidence>
<comment type="caution">
    <text evidence="9">The sequence shown here is derived from an EMBL/GenBank/DDBJ whole genome shotgun (WGS) entry which is preliminary data.</text>
</comment>
<keyword evidence="4" id="KW-0297">G-protein coupled receptor</keyword>
<evidence type="ECO:0000256" key="4">
    <source>
        <dbReference type="ARBA" id="ARBA00023040"/>
    </source>
</evidence>
<keyword evidence="3 8" id="KW-1133">Transmembrane helix</keyword>
<evidence type="ECO:0000313" key="9">
    <source>
        <dbReference type="EMBL" id="KAJ8320965.1"/>
    </source>
</evidence>
<evidence type="ECO:0000256" key="1">
    <source>
        <dbReference type="ARBA" id="ARBA00004141"/>
    </source>
</evidence>
<dbReference type="Proteomes" id="UP001217089">
    <property type="component" value="Unassembled WGS sequence"/>
</dbReference>
<feature type="transmembrane region" description="Helical" evidence="8">
    <location>
        <begin position="30"/>
        <end position="47"/>
    </location>
</feature>
<dbReference type="PRINTS" id="PR00237">
    <property type="entry name" value="GPCRRHODOPSN"/>
</dbReference>
<keyword evidence="10" id="KW-1185">Reference proteome</keyword>
<feature type="transmembrane region" description="Helical" evidence="8">
    <location>
        <begin position="229"/>
        <end position="253"/>
    </location>
</feature>
<keyword evidence="7" id="KW-0807">Transducer</keyword>
<protein>
    <recommendedName>
        <fullName evidence="11">G-protein coupled receptors family 1 profile domain-containing protein</fullName>
    </recommendedName>
</protein>
<dbReference type="PANTHER" id="PTHR24238">
    <property type="entry name" value="G-PROTEIN COUPLED RECEPTOR"/>
    <property type="match status" value="1"/>
</dbReference>
<evidence type="ECO:0000256" key="6">
    <source>
        <dbReference type="ARBA" id="ARBA00023170"/>
    </source>
</evidence>
<feature type="transmembrane region" description="Helical" evidence="8">
    <location>
        <begin position="184"/>
        <end position="204"/>
    </location>
</feature>
<evidence type="ECO:0000256" key="8">
    <source>
        <dbReference type="SAM" id="Phobius"/>
    </source>
</evidence>
<organism evidence="9 10">
    <name type="scientific">Tegillarca granosa</name>
    <name type="common">Malaysian cockle</name>
    <name type="synonym">Anadara granosa</name>
    <dbReference type="NCBI Taxonomy" id="220873"/>
    <lineage>
        <taxon>Eukaryota</taxon>
        <taxon>Metazoa</taxon>
        <taxon>Spiralia</taxon>
        <taxon>Lophotrochozoa</taxon>
        <taxon>Mollusca</taxon>
        <taxon>Bivalvia</taxon>
        <taxon>Autobranchia</taxon>
        <taxon>Pteriomorphia</taxon>
        <taxon>Arcoida</taxon>
        <taxon>Arcoidea</taxon>
        <taxon>Arcidae</taxon>
        <taxon>Tegillarca</taxon>
    </lineage>
</organism>
<evidence type="ECO:0000256" key="5">
    <source>
        <dbReference type="ARBA" id="ARBA00023136"/>
    </source>
</evidence>
<dbReference type="SUPFAM" id="SSF81321">
    <property type="entry name" value="Family A G protein-coupled receptor-like"/>
    <property type="match status" value="1"/>
</dbReference>
<feature type="transmembrane region" description="Helical" evidence="8">
    <location>
        <begin position="80"/>
        <end position="98"/>
    </location>
</feature>
<keyword evidence="2 8" id="KW-0812">Transmembrane</keyword>
<accession>A0ABQ9FXH7</accession>
<comment type="subcellular location">
    <subcellularLocation>
        <location evidence="1">Membrane</location>
        <topology evidence="1">Multi-pass membrane protein</topology>
    </subcellularLocation>
</comment>
<dbReference type="PANTHER" id="PTHR24238:SF47">
    <property type="entry name" value="ECDYSTEROIDS_DOPAMINE RECEPTOR-RELATED"/>
    <property type="match status" value="1"/>
</dbReference>
<evidence type="ECO:0000313" key="10">
    <source>
        <dbReference type="Proteomes" id="UP001217089"/>
    </source>
</evidence>